<keyword evidence="1" id="KW-0863">Zinc-finger</keyword>
<reference evidence="3 4" key="1">
    <citation type="journal article" date="2024" name="BMC Genomics">
        <title>De novo assembly and annotation of Popillia japonica's genome with initial clues to its potential as an invasive pest.</title>
        <authorList>
            <person name="Cucini C."/>
            <person name="Boschi S."/>
            <person name="Funari R."/>
            <person name="Cardaioli E."/>
            <person name="Iannotti N."/>
            <person name="Marturano G."/>
            <person name="Paoli F."/>
            <person name="Bruttini M."/>
            <person name="Carapelli A."/>
            <person name="Frati F."/>
            <person name="Nardi F."/>
        </authorList>
    </citation>
    <scope>NUCLEOTIDE SEQUENCE [LARGE SCALE GENOMIC DNA]</scope>
    <source>
        <strain evidence="3">DMR45628</strain>
    </source>
</reference>
<comment type="caution">
    <text evidence="3">The sequence shown here is derived from an EMBL/GenBank/DDBJ whole genome shotgun (WGS) entry which is preliminary data.</text>
</comment>
<proteinExistence type="predicted"/>
<dbReference type="InterPro" id="IPR036875">
    <property type="entry name" value="Znf_CCHC_sf"/>
</dbReference>
<evidence type="ECO:0000313" key="3">
    <source>
        <dbReference type="EMBL" id="KAK9704615.1"/>
    </source>
</evidence>
<keyword evidence="1" id="KW-0479">Metal-binding</keyword>
<organism evidence="3 4">
    <name type="scientific">Popillia japonica</name>
    <name type="common">Japanese beetle</name>
    <dbReference type="NCBI Taxonomy" id="7064"/>
    <lineage>
        <taxon>Eukaryota</taxon>
        <taxon>Metazoa</taxon>
        <taxon>Ecdysozoa</taxon>
        <taxon>Arthropoda</taxon>
        <taxon>Hexapoda</taxon>
        <taxon>Insecta</taxon>
        <taxon>Pterygota</taxon>
        <taxon>Neoptera</taxon>
        <taxon>Endopterygota</taxon>
        <taxon>Coleoptera</taxon>
        <taxon>Polyphaga</taxon>
        <taxon>Scarabaeiformia</taxon>
        <taxon>Scarabaeidae</taxon>
        <taxon>Rutelinae</taxon>
        <taxon>Popillia</taxon>
    </lineage>
</organism>
<dbReference type="GO" id="GO:0003676">
    <property type="term" value="F:nucleic acid binding"/>
    <property type="evidence" value="ECO:0007669"/>
    <property type="project" value="InterPro"/>
</dbReference>
<evidence type="ECO:0000256" key="1">
    <source>
        <dbReference type="PROSITE-ProRule" id="PRU00047"/>
    </source>
</evidence>
<name>A0AAW1JM17_POPJA</name>
<dbReference type="Proteomes" id="UP001458880">
    <property type="component" value="Unassembled WGS sequence"/>
</dbReference>
<sequence>MTKSYEAIVTALETVEDIKLDFVKDRLLGEEEKRKKPTNVVNHKVQSAFLCFGCGKPGHKRYQCPGRRHIGNTQYNPGQPGTSRYQNSGEALDEDISEILSIIQDNQVRADTKTAVNVKKERIILD</sequence>
<accession>A0AAW1JM17</accession>
<dbReference type="SUPFAM" id="SSF57756">
    <property type="entry name" value="Retrovirus zinc finger-like domains"/>
    <property type="match status" value="1"/>
</dbReference>
<gene>
    <name evidence="3" type="ORF">QE152_g27759</name>
</gene>
<evidence type="ECO:0000259" key="2">
    <source>
        <dbReference type="PROSITE" id="PS50158"/>
    </source>
</evidence>
<dbReference type="InterPro" id="IPR001878">
    <property type="entry name" value="Znf_CCHC"/>
</dbReference>
<dbReference type="PROSITE" id="PS50158">
    <property type="entry name" value="ZF_CCHC"/>
    <property type="match status" value="1"/>
</dbReference>
<evidence type="ECO:0000313" key="4">
    <source>
        <dbReference type="Proteomes" id="UP001458880"/>
    </source>
</evidence>
<dbReference type="AlphaFoldDB" id="A0AAW1JM17"/>
<feature type="domain" description="CCHC-type" evidence="2">
    <location>
        <begin position="51"/>
        <end position="65"/>
    </location>
</feature>
<protein>
    <recommendedName>
        <fullName evidence="2">CCHC-type domain-containing protein</fullName>
    </recommendedName>
</protein>
<keyword evidence="4" id="KW-1185">Reference proteome</keyword>
<keyword evidence="1" id="KW-0862">Zinc</keyword>
<dbReference type="GO" id="GO:0008270">
    <property type="term" value="F:zinc ion binding"/>
    <property type="evidence" value="ECO:0007669"/>
    <property type="project" value="UniProtKB-KW"/>
</dbReference>
<dbReference type="EMBL" id="JASPKY010000346">
    <property type="protein sequence ID" value="KAK9704615.1"/>
    <property type="molecule type" value="Genomic_DNA"/>
</dbReference>